<dbReference type="AlphaFoldDB" id="A0A454JD90"/>
<dbReference type="EMBL" id="RFAR01000117">
    <property type="protein sequence ID" value="RMC91331.1"/>
    <property type="molecule type" value="Genomic_DNA"/>
</dbReference>
<name>A0A454JD90_9NEIS</name>
<proteinExistence type="predicted"/>
<evidence type="ECO:0000313" key="2">
    <source>
        <dbReference type="Proteomes" id="UP000274139"/>
    </source>
</evidence>
<dbReference type="Proteomes" id="UP000274139">
    <property type="component" value="Unassembled WGS sequence"/>
</dbReference>
<gene>
    <name evidence="1" type="ORF">EAY64_19355</name>
</gene>
<organism evidence="1 2">
    <name type="scientific">Aquitalea palustris</name>
    <dbReference type="NCBI Taxonomy" id="2480983"/>
    <lineage>
        <taxon>Bacteria</taxon>
        <taxon>Pseudomonadati</taxon>
        <taxon>Pseudomonadota</taxon>
        <taxon>Betaproteobacteria</taxon>
        <taxon>Neisseriales</taxon>
        <taxon>Chromobacteriaceae</taxon>
        <taxon>Aquitalea</taxon>
    </lineage>
</organism>
<accession>A0A454JD90</accession>
<reference evidence="1 2" key="1">
    <citation type="submission" date="2018-10" db="EMBL/GenBank/DDBJ databases">
        <title>Draft genome sequence of Aquitalea MWU14-2217 isolated from a wild cranberry bog in Provincetown, Massachusetts.</title>
        <authorList>
            <person name="Ebadzadsahrai G."/>
            <person name="Soby S."/>
        </authorList>
    </citation>
    <scope>NUCLEOTIDE SEQUENCE [LARGE SCALE GENOMIC DNA]</scope>
    <source>
        <strain evidence="1 2">MWU14-2217</strain>
    </source>
</reference>
<keyword evidence="2" id="KW-1185">Reference proteome</keyword>
<evidence type="ECO:0000313" key="1">
    <source>
        <dbReference type="EMBL" id="RMC91331.1"/>
    </source>
</evidence>
<protein>
    <submittedName>
        <fullName evidence="1">Uncharacterized protein</fullName>
    </submittedName>
</protein>
<comment type="caution">
    <text evidence="1">The sequence shown here is derived from an EMBL/GenBank/DDBJ whole genome shotgun (WGS) entry which is preliminary data.</text>
</comment>
<sequence length="113" mass="12719">MAFSILAPLVIGIKHYFATNDLAEEVWETSRGLLVKYHGRKGLISWSSISQIRAPFGYEPDEVVPIIALRLKRPGCWGHEVRFLAHLEQSNAVELERVVTRLATKAGCLFVKT</sequence>